<keyword evidence="4" id="KW-1185">Reference proteome</keyword>
<sequence length="155" mass="16150">MQLSTLFEDEQAVSPVIGVILMVAVTVILAAVIGTFVLGLGSQVQQSAPTANFEFSYTPAGGDGFTDTGDDNDQFTVEHTSGQSMERSRVVVQVEGTEVGGSGDWSDTTISVGSSFSYTEDGTAALEDGDVIRIIWNSANGETSNTVGRSTVPTS</sequence>
<evidence type="ECO:0000313" key="4">
    <source>
        <dbReference type="Proteomes" id="UP001596398"/>
    </source>
</evidence>
<keyword evidence="1" id="KW-0472">Membrane</keyword>
<evidence type="ECO:0000259" key="2">
    <source>
        <dbReference type="Pfam" id="PF07790"/>
    </source>
</evidence>
<protein>
    <submittedName>
        <fullName evidence="3">Type IV pilin N-terminal domain-containing protein</fullName>
    </submittedName>
</protein>
<accession>A0ABD5ZMA0</accession>
<keyword evidence="1" id="KW-0812">Transmembrane</keyword>
<evidence type="ECO:0000313" key="3">
    <source>
        <dbReference type="EMBL" id="MFC7234677.1"/>
    </source>
</evidence>
<dbReference type="InterPro" id="IPR013373">
    <property type="entry name" value="Flagellin/pilin_N_arc"/>
</dbReference>
<dbReference type="AlphaFoldDB" id="A0ABD5ZMA0"/>
<reference evidence="3 4" key="1">
    <citation type="journal article" date="2019" name="Int. J. Syst. Evol. Microbiol.">
        <title>The Global Catalogue of Microorganisms (GCM) 10K type strain sequencing project: providing services to taxonomists for standard genome sequencing and annotation.</title>
        <authorList>
            <consortium name="The Broad Institute Genomics Platform"/>
            <consortium name="The Broad Institute Genome Sequencing Center for Infectious Disease"/>
            <person name="Wu L."/>
            <person name="Ma J."/>
        </authorList>
    </citation>
    <scope>NUCLEOTIDE SEQUENCE [LARGE SCALE GENOMIC DNA]</scope>
    <source>
        <strain evidence="3 4">DT85</strain>
    </source>
</reference>
<feature type="transmembrane region" description="Helical" evidence="1">
    <location>
        <begin position="12"/>
        <end position="38"/>
    </location>
</feature>
<dbReference type="Proteomes" id="UP001596398">
    <property type="component" value="Unassembled WGS sequence"/>
</dbReference>
<dbReference type="GeneID" id="79266345"/>
<dbReference type="InterPro" id="IPR012859">
    <property type="entry name" value="Pilin_N_archaeal"/>
</dbReference>
<dbReference type="PANTHER" id="PTHR38138">
    <property type="entry name" value="VNG6441H"/>
    <property type="match status" value="1"/>
</dbReference>
<dbReference type="RefSeq" id="WP_276235691.1">
    <property type="nucleotide sequence ID" value="NZ_CP119802.1"/>
</dbReference>
<proteinExistence type="predicted"/>
<dbReference type="NCBIfam" id="TIGR02537">
    <property type="entry name" value="arch_flag_Nterm"/>
    <property type="match status" value="1"/>
</dbReference>
<gene>
    <name evidence="3" type="ORF">ACFQJ4_05010</name>
</gene>
<dbReference type="PANTHER" id="PTHR38138:SF1">
    <property type="entry name" value="ARCHAEAL TYPE IV PILIN N-TERMINAL DOMAIN-CONTAINING PROTEIN"/>
    <property type="match status" value="1"/>
</dbReference>
<evidence type="ECO:0000256" key="1">
    <source>
        <dbReference type="SAM" id="Phobius"/>
    </source>
</evidence>
<dbReference type="Pfam" id="PF07790">
    <property type="entry name" value="Pilin_N"/>
    <property type="match status" value="1"/>
</dbReference>
<organism evidence="3 4">
    <name type="scientific">Halosegnis marinus</name>
    <dbReference type="NCBI Taxonomy" id="3034023"/>
    <lineage>
        <taxon>Archaea</taxon>
        <taxon>Methanobacteriati</taxon>
        <taxon>Methanobacteriota</taxon>
        <taxon>Stenosarchaea group</taxon>
        <taxon>Halobacteria</taxon>
        <taxon>Halobacteriales</taxon>
        <taxon>Natronomonadaceae</taxon>
        <taxon>Halosegnis</taxon>
    </lineage>
</organism>
<comment type="caution">
    <text evidence="3">The sequence shown here is derived from an EMBL/GenBank/DDBJ whole genome shotgun (WGS) entry which is preliminary data.</text>
</comment>
<keyword evidence="1" id="KW-1133">Transmembrane helix</keyword>
<feature type="domain" description="Archaeal Type IV pilin N-terminal" evidence="2">
    <location>
        <begin position="11"/>
        <end position="97"/>
    </location>
</feature>
<dbReference type="EMBL" id="JBHTAP010000001">
    <property type="protein sequence ID" value="MFC7234677.1"/>
    <property type="molecule type" value="Genomic_DNA"/>
</dbReference>
<name>A0ABD5ZMA0_9EURY</name>